<reference evidence="2 3" key="1">
    <citation type="submission" date="2018-11" db="EMBL/GenBank/DDBJ databases">
        <title>Sequencing the genomes of 1000 actinobacteria strains.</title>
        <authorList>
            <person name="Klenk H.-P."/>
        </authorList>
    </citation>
    <scope>NUCLEOTIDE SEQUENCE [LARGE SCALE GENOMIC DNA]</scope>
    <source>
        <strain evidence="2 3">DSM 14012</strain>
    </source>
</reference>
<comment type="caution">
    <text evidence="2">The sequence shown here is derived from an EMBL/GenBank/DDBJ whole genome shotgun (WGS) entry which is preliminary data.</text>
</comment>
<dbReference type="Gene3D" id="3.40.50.1820">
    <property type="entry name" value="alpha/beta hydrolase"/>
    <property type="match status" value="1"/>
</dbReference>
<dbReference type="InterPro" id="IPR051049">
    <property type="entry name" value="Dienelactone_hydrolase-like"/>
</dbReference>
<evidence type="ECO:0000259" key="1">
    <source>
        <dbReference type="Pfam" id="PF01738"/>
    </source>
</evidence>
<keyword evidence="3" id="KW-1185">Reference proteome</keyword>
<evidence type="ECO:0000313" key="3">
    <source>
        <dbReference type="Proteomes" id="UP000266915"/>
    </source>
</evidence>
<proteinExistence type="predicted"/>
<sequence>MTTITLTKGLTAYRADPPKGVELRGGLVLIHEIWGLVPHITDVADRFAAEGYLVIAPDILSGAGVTPEIGAELESLVFNSDEATRTAAQPKLREKLSASKSPEYAEEALGYLGKAVDALFDEEGIDGRVAVVGFCFGGGYSFALAAADRRIRAAVPFYGYPPEPEAVTSIACPVLAFYGDQDEGLMQSLPELTTTMEDARVEFTATVYPDAGHAFFNDTNTITYREDAAADAWVKTLAFLDTSLGNA</sequence>
<dbReference type="SUPFAM" id="SSF53474">
    <property type="entry name" value="alpha/beta-Hydrolases"/>
    <property type="match status" value="1"/>
</dbReference>
<evidence type="ECO:0000313" key="2">
    <source>
        <dbReference type="EMBL" id="ROR83508.1"/>
    </source>
</evidence>
<name>A0A3N2C7L3_9MICO</name>
<dbReference type="RefSeq" id="WP_085511333.1">
    <property type="nucleotide sequence ID" value="NZ_FXAP01000002.1"/>
</dbReference>
<feature type="domain" description="Dienelactone hydrolase" evidence="1">
    <location>
        <begin position="13"/>
        <end position="242"/>
    </location>
</feature>
<organism evidence="2 3">
    <name type="scientific">Plantibacter flavus</name>
    <dbReference type="NCBI Taxonomy" id="150123"/>
    <lineage>
        <taxon>Bacteria</taxon>
        <taxon>Bacillati</taxon>
        <taxon>Actinomycetota</taxon>
        <taxon>Actinomycetes</taxon>
        <taxon>Micrococcales</taxon>
        <taxon>Microbacteriaceae</taxon>
        <taxon>Plantibacter</taxon>
    </lineage>
</organism>
<dbReference type="PANTHER" id="PTHR46623:SF7">
    <property type="entry name" value="CARBOXYMETHYLENEBUTENOLIDASE"/>
    <property type="match status" value="1"/>
</dbReference>
<dbReference type="EMBL" id="RKHL01000001">
    <property type="protein sequence ID" value="ROR83508.1"/>
    <property type="molecule type" value="Genomic_DNA"/>
</dbReference>
<protein>
    <submittedName>
        <fullName evidence="2">Carboxymethylenebutenolidase</fullName>
    </submittedName>
</protein>
<dbReference type="Pfam" id="PF01738">
    <property type="entry name" value="DLH"/>
    <property type="match status" value="1"/>
</dbReference>
<dbReference type="InterPro" id="IPR029058">
    <property type="entry name" value="AB_hydrolase_fold"/>
</dbReference>
<accession>A0A3N2C7L3</accession>
<dbReference type="InterPro" id="IPR002925">
    <property type="entry name" value="Dienelactn_hydro"/>
</dbReference>
<dbReference type="GO" id="GO:0016787">
    <property type="term" value="F:hydrolase activity"/>
    <property type="evidence" value="ECO:0007669"/>
    <property type="project" value="InterPro"/>
</dbReference>
<dbReference type="Proteomes" id="UP000266915">
    <property type="component" value="Unassembled WGS sequence"/>
</dbReference>
<dbReference type="AlphaFoldDB" id="A0A3N2C7L3"/>
<gene>
    <name evidence="2" type="ORF">EDD42_3620</name>
</gene>
<dbReference type="PANTHER" id="PTHR46623">
    <property type="entry name" value="CARBOXYMETHYLENEBUTENOLIDASE-RELATED"/>
    <property type="match status" value="1"/>
</dbReference>